<keyword evidence="4" id="KW-1185">Reference proteome</keyword>
<keyword evidence="2" id="KW-0472">Membrane</keyword>
<evidence type="ECO:0008006" key="5">
    <source>
        <dbReference type="Google" id="ProtNLM"/>
    </source>
</evidence>
<evidence type="ECO:0000313" key="4">
    <source>
        <dbReference type="Proteomes" id="UP001174210"/>
    </source>
</evidence>
<keyword evidence="2" id="KW-1133">Transmembrane helix</keyword>
<reference evidence="3" key="1">
    <citation type="submission" date="2023-03" db="EMBL/GenBank/DDBJ databases">
        <title>MT1 and MT2 Draft Genomes of Novel Species.</title>
        <authorList>
            <person name="Venkateswaran K."/>
        </authorList>
    </citation>
    <scope>NUCLEOTIDE SEQUENCE</scope>
    <source>
        <strain evidence="3">F6_8S_P_1A</strain>
    </source>
</reference>
<feature type="transmembrane region" description="Helical" evidence="2">
    <location>
        <begin position="12"/>
        <end position="40"/>
    </location>
</feature>
<dbReference type="EMBL" id="JAROCB010000004">
    <property type="protein sequence ID" value="MDN4598445.1"/>
    <property type="molecule type" value="Genomic_DNA"/>
</dbReference>
<dbReference type="RefSeq" id="WP_301219789.1">
    <property type="nucleotide sequence ID" value="NZ_JAROCB010000004.1"/>
</dbReference>
<organism evidence="3 4">
    <name type="scientific">Leifsonia virtsii</name>
    <dbReference type="NCBI Taxonomy" id="3035915"/>
    <lineage>
        <taxon>Bacteria</taxon>
        <taxon>Bacillati</taxon>
        <taxon>Actinomycetota</taxon>
        <taxon>Actinomycetes</taxon>
        <taxon>Micrococcales</taxon>
        <taxon>Microbacteriaceae</taxon>
        <taxon>Leifsonia</taxon>
    </lineage>
</organism>
<protein>
    <recommendedName>
        <fullName evidence="5">Colicin transporter</fullName>
    </recommendedName>
</protein>
<sequence length="180" mass="17633">MSDSVGDKPVSTLYRIIVGGILVVAVAALAIGIGTAAHAAQVRADAQKAMVAAAPAYDGAITLGGNLDQLAAQSVQAKAAYDAEQERLAAEKAAQEAAAAQAAAAAAKAAADEAARQAQQQAAADDETSEAPAQPSSGKLPAGSPVPWIANPDPQDTAGGRWDTSACASGSASGNPAICD</sequence>
<feature type="region of interest" description="Disordered" evidence="1">
    <location>
        <begin position="112"/>
        <end position="180"/>
    </location>
</feature>
<keyword evidence="2" id="KW-0812">Transmembrane</keyword>
<dbReference type="Proteomes" id="UP001174210">
    <property type="component" value="Unassembled WGS sequence"/>
</dbReference>
<comment type="caution">
    <text evidence="3">The sequence shown here is derived from an EMBL/GenBank/DDBJ whole genome shotgun (WGS) entry which is preliminary data.</text>
</comment>
<evidence type="ECO:0000256" key="2">
    <source>
        <dbReference type="SAM" id="Phobius"/>
    </source>
</evidence>
<accession>A0ABT8J034</accession>
<evidence type="ECO:0000256" key="1">
    <source>
        <dbReference type="SAM" id="MobiDB-lite"/>
    </source>
</evidence>
<evidence type="ECO:0000313" key="3">
    <source>
        <dbReference type="EMBL" id="MDN4598445.1"/>
    </source>
</evidence>
<gene>
    <name evidence="3" type="ORF">P5G59_14930</name>
</gene>
<name>A0ABT8J034_9MICO</name>
<proteinExistence type="predicted"/>